<accession>A0A519BDY5</accession>
<name>A0A519BDY5_9DELT</name>
<proteinExistence type="predicted"/>
<keyword evidence="1 3" id="KW-0489">Methyltransferase</keyword>
<dbReference type="InterPro" id="IPR004398">
    <property type="entry name" value="RNA_MeTrfase_RsmD"/>
</dbReference>
<dbReference type="Pfam" id="PF03602">
    <property type="entry name" value="Cons_hypoth95"/>
    <property type="match status" value="1"/>
</dbReference>
<evidence type="ECO:0000313" key="4">
    <source>
        <dbReference type="Proteomes" id="UP000320813"/>
    </source>
</evidence>
<dbReference type="InterPro" id="IPR002052">
    <property type="entry name" value="DNA_methylase_N6_adenine_CS"/>
</dbReference>
<protein>
    <submittedName>
        <fullName evidence="3">16S rRNA (Guanine(966)-N(2))-methyltransferase RsmD</fullName>
        <ecNumber evidence="3">2.1.1.171</ecNumber>
    </submittedName>
</protein>
<dbReference type="NCBIfam" id="TIGR00095">
    <property type="entry name" value="16S rRNA (guanine(966)-N(2))-methyltransferase RsmD"/>
    <property type="match status" value="1"/>
</dbReference>
<dbReference type="SUPFAM" id="SSF53335">
    <property type="entry name" value="S-adenosyl-L-methionine-dependent methyltransferases"/>
    <property type="match status" value="1"/>
</dbReference>
<evidence type="ECO:0000313" key="3">
    <source>
        <dbReference type="EMBL" id="RZD15485.1"/>
    </source>
</evidence>
<reference evidence="3 4" key="1">
    <citation type="submission" date="2019-01" db="EMBL/GenBank/DDBJ databases">
        <title>Insights into ecological role of a new deltaproteobacterial order Candidatus Sinidesulfobacterales (Sva0485) by metagenomics and metatranscriptomics.</title>
        <authorList>
            <person name="Tan S."/>
            <person name="Liu J."/>
            <person name="Fang Y."/>
            <person name="Hedlund B.P."/>
            <person name="Lian Z.H."/>
            <person name="Huang L.Y."/>
            <person name="Li J.T."/>
            <person name="Huang L.N."/>
            <person name="Li W.J."/>
            <person name="Jiang H.C."/>
            <person name="Dong H.L."/>
            <person name="Shu W.S."/>
        </authorList>
    </citation>
    <scope>NUCLEOTIDE SEQUENCE [LARGE SCALE GENOMIC DNA]</scope>
    <source>
        <strain evidence="3">AP3</strain>
    </source>
</reference>
<dbReference type="GO" id="GO:0003676">
    <property type="term" value="F:nucleic acid binding"/>
    <property type="evidence" value="ECO:0007669"/>
    <property type="project" value="InterPro"/>
</dbReference>
<gene>
    <name evidence="3" type="primary">rsmD</name>
    <name evidence="3" type="ORF">EVJ47_04220</name>
</gene>
<dbReference type="PANTHER" id="PTHR43542:SF1">
    <property type="entry name" value="METHYLTRANSFERASE"/>
    <property type="match status" value="1"/>
</dbReference>
<organism evidence="3 4">
    <name type="scientific">Candidatus Acidulodesulfobacterium ferriphilum</name>
    <dbReference type="NCBI Taxonomy" id="2597223"/>
    <lineage>
        <taxon>Bacteria</taxon>
        <taxon>Deltaproteobacteria</taxon>
        <taxon>Candidatus Acidulodesulfobacterales</taxon>
        <taxon>Candidatus Acidulodesulfobacterium</taxon>
    </lineage>
</organism>
<dbReference type="Proteomes" id="UP000320813">
    <property type="component" value="Unassembled WGS sequence"/>
</dbReference>
<dbReference type="PANTHER" id="PTHR43542">
    <property type="entry name" value="METHYLTRANSFERASE"/>
    <property type="match status" value="1"/>
</dbReference>
<dbReference type="EMBL" id="SGBD01000001">
    <property type="protein sequence ID" value="RZD15485.1"/>
    <property type="molecule type" value="Genomic_DNA"/>
</dbReference>
<dbReference type="CDD" id="cd02440">
    <property type="entry name" value="AdoMet_MTases"/>
    <property type="match status" value="1"/>
</dbReference>
<keyword evidence="2 3" id="KW-0808">Transferase</keyword>
<dbReference type="EC" id="2.1.1.171" evidence="3"/>
<evidence type="ECO:0000256" key="1">
    <source>
        <dbReference type="ARBA" id="ARBA00022603"/>
    </source>
</evidence>
<sequence>MRIISGSLRGRKIPNVYKIKNVSPSSDFLKGVLFNVIGRDIRGKVFCDLYAGSGNIGFEALSRGAAFCVFVETSPALISIIIDLSKKFSIEEKVKIIKKDAFKALEKGLLKEYKPDYIFLDPPYNSGLCGKTIDGITANLYSHNFNAGNNRGNNIIVQHDKREILSGEYPPYKLVSEKKHGKSVLSFYRVL</sequence>
<dbReference type="InterPro" id="IPR029063">
    <property type="entry name" value="SAM-dependent_MTases_sf"/>
</dbReference>
<dbReference type="PIRSF" id="PIRSF004553">
    <property type="entry name" value="CHP00095"/>
    <property type="match status" value="1"/>
</dbReference>
<dbReference type="AlphaFoldDB" id="A0A519BDY5"/>
<comment type="caution">
    <text evidence="3">The sequence shown here is derived from an EMBL/GenBank/DDBJ whole genome shotgun (WGS) entry which is preliminary data.</text>
</comment>
<dbReference type="PROSITE" id="PS00092">
    <property type="entry name" value="N6_MTASE"/>
    <property type="match status" value="1"/>
</dbReference>
<dbReference type="GO" id="GO:0052913">
    <property type="term" value="F:16S rRNA (guanine(966)-N(2))-methyltransferase activity"/>
    <property type="evidence" value="ECO:0007669"/>
    <property type="project" value="UniProtKB-EC"/>
</dbReference>
<evidence type="ECO:0000256" key="2">
    <source>
        <dbReference type="ARBA" id="ARBA00022679"/>
    </source>
</evidence>
<dbReference type="Gene3D" id="3.40.50.150">
    <property type="entry name" value="Vaccinia Virus protein VP39"/>
    <property type="match status" value="1"/>
</dbReference>